<evidence type="ECO:0000259" key="9">
    <source>
        <dbReference type="Pfam" id="PF12832"/>
    </source>
</evidence>
<feature type="transmembrane region" description="Helical" evidence="8">
    <location>
        <begin position="45"/>
        <end position="64"/>
    </location>
</feature>
<feature type="transmembrane region" description="Helical" evidence="8">
    <location>
        <begin position="16"/>
        <end position="33"/>
    </location>
</feature>
<evidence type="ECO:0000256" key="7">
    <source>
        <dbReference type="ARBA" id="ARBA00023136"/>
    </source>
</evidence>
<dbReference type="NCBIfam" id="NF037955">
    <property type="entry name" value="mfs"/>
    <property type="match status" value="1"/>
</dbReference>
<evidence type="ECO:0000256" key="1">
    <source>
        <dbReference type="ARBA" id="ARBA00004429"/>
    </source>
</evidence>
<feature type="domain" description="Major facilitator superfamily associated" evidence="9">
    <location>
        <begin position="11"/>
        <end position="363"/>
    </location>
</feature>
<feature type="transmembrane region" description="Helical" evidence="8">
    <location>
        <begin position="240"/>
        <end position="259"/>
    </location>
</feature>
<dbReference type="PANTHER" id="PTHR23522:SF10">
    <property type="entry name" value="3-PHENYLPROPIONIC ACID TRANSPORTER-RELATED"/>
    <property type="match status" value="1"/>
</dbReference>
<dbReference type="AlphaFoldDB" id="A0A6F8PPQ5"/>
<dbReference type="PANTHER" id="PTHR23522">
    <property type="entry name" value="BLL5896 PROTEIN"/>
    <property type="match status" value="1"/>
</dbReference>
<keyword evidence="11" id="KW-1185">Reference proteome</keyword>
<evidence type="ECO:0000313" key="11">
    <source>
        <dbReference type="Proteomes" id="UP000501466"/>
    </source>
</evidence>
<feature type="transmembrane region" description="Helical" evidence="8">
    <location>
        <begin position="271"/>
        <end position="289"/>
    </location>
</feature>
<protein>
    <submittedName>
        <fullName evidence="10">MFS metabolite transporter</fullName>
    </submittedName>
</protein>
<feature type="transmembrane region" description="Helical" evidence="8">
    <location>
        <begin position="203"/>
        <end position="220"/>
    </location>
</feature>
<dbReference type="GO" id="GO:0030395">
    <property type="term" value="F:lactose binding"/>
    <property type="evidence" value="ECO:0007669"/>
    <property type="project" value="TreeGrafter"/>
</dbReference>
<feature type="transmembrane region" description="Helical" evidence="8">
    <location>
        <begin position="295"/>
        <end position="318"/>
    </location>
</feature>
<comment type="subcellular location">
    <subcellularLocation>
        <location evidence="1">Cell inner membrane</location>
        <topology evidence="1">Multi-pass membrane protein</topology>
    </subcellularLocation>
</comment>
<keyword evidence="5 8" id="KW-0812">Transmembrane</keyword>
<evidence type="ECO:0000313" key="10">
    <source>
        <dbReference type="EMBL" id="BBP44018.1"/>
    </source>
</evidence>
<dbReference type="KEGG" id="tzo:THMIRHAT_17640"/>
<evidence type="ECO:0000256" key="6">
    <source>
        <dbReference type="ARBA" id="ARBA00022989"/>
    </source>
</evidence>
<dbReference type="InterPro" id="IPR024989">
    <property type="entry name" value="MFS_assoc_dom"/>
</dbReference>
<dbReference type="PIRSF" id="PIRSF004925">
    <property type="entry name" value="HcaT"/>
    <property type="match status" value="1"/>
</dbReference>
<dbReference type="Proteomes" id="UP000501466">
    <property type="component" value="Chromosome"/>
</dbReference>
<keyword evidence="7 8" id="KW-0472">Membrane</keyword>
<keyword evidence="3" id="KW-1003">Cell membrane</keyword>
<dbReference type="GO" id="GO:0005886">
    <property type="term" value="C:plasma membrane"/>
    <property type="evidence" value="ECO:0007669"/>
    <property type="project" value="UniProtKB-SubCell"/>
</dbReference>
<dbReference type="InterPro" id="IPR026032">
    <property type="entry name" value="HcaT-like"/>
</dbReference>
<dbReference type="EMBL" id="AP021888">
    <property type="protein sequence ID" value="BBP44018.1"/>
    <property type="molecule type" value="Genomic_DNA"/>
</dbReference>
<evidence type="ECO:0000256" key="2">
    <source>
        <dbReference type="ARBA" id="ARBA00022448"/>
    </source>
</evidence>
<evidence type="ECO:0000256" key="4">
    <source>
        <dbReference type="ARBA" id="ARBA00022519"/>
    </source>
</evidence>
<feature type="transmembrane region" description="Helical" evidence="8">
    <location>
        <begin position="100"/>
        <end position="118"/>
    </location>
</feature>
<dbReference type="SUPFAM" id="SSF103473">
    <property type="entry name" value="MFS general substrate transporter"/>
    <property type="match status" value="1"/>
</dbReference>
<dbReference type="InterPro" id="IPR036259">
    <property type="entry name" value="MFS_trans_sf"/>
</dbReference>
<dbReference type="Gene3D" id="1.20.1250.20">
    <property type="entry name" value="MFS general substrate transporter like domains"/>
    <property type="match status" value="2"/>
</dbReference>
<gene>
    <name evidence="10" type="ORF">THMIRHAT_17640</name>
</gene>
<keyword evidence="6 8" id="KW-1133">Transmembrane helix</keyword>
<name>A0A6F8PPQ5_9GAMM</name>
<keyword evidence="4" id="KW-0997">Cell inner membrane</keyword>
<organism evidence="10 11">
    <name type="scientific">Thiosulfativibrio zosterae</name>
    <dbReference type="NCBI Taxonomy" id="2675053"/>
    <lineage>
        <taxon>Bacteria</taxon>
        <taxon>Pseudomonadati</taxon>
        <taxon>Pseudomonadota</taxon>
        <taxon>Gammaproteobacteria</taxon>
        <taxon>Thiotrichales</taxon>
        <taxon>Piscirickettsiaceae</taxon>
        <taxon>Thiosulfativibrio</taxon>
    </lineage>
</organism>
<sequence length="387" mass="42947">MPQLAYQAVYPKLSSFYFFYFAVLGVVLPYLSLYFQSLSFSPVQIGQLLAVLIGTKVIAPNLLGWLSDKQAAPIKWVRLATFFALLAGAGLVIFEQFYALLITVFIFSFFWHAALPQYESYAFTLLGKANKHRYGQVRLWGSVGFIVAVVVLGSLIEHNSVAVLPWSILLLLLGVWLTTLWVKDRQTTQVSVEALPFMNIVRQPWVLSLLGVSFLMQFSHGTYYSFYSIFLNDTGYSKTLIAWLWALGVIAEIAIFYWMAPLLQKFAATKLILISLWLTLLRWVLIPLFPDSLSVLLFAQLLHAASFGLFHAAAIYLIDEHFSGANQGKGQAIFASSSHGLGGALGMLCAGYAWTFGGASWAFGLSAGLVVLAIMLTYAQLCRKQAL</sequence>
<evidence type="ECO:0000256" key="5">
    <source>
        <dbReference type="ARBA" id="ARBA00022692"/>
    </source>
</evidence>
<dbReference type="Pfam" id="PF12832">
    <property type="entry name" value="MFS_1_like"/>
    <property type="match status" value="1"/>
</dbReference>
<accession>A0A6F8PPQ5</accession>
<feature type="transmembrane region" description="Helical" evidence="8">
    <location>
        <begin position="139"/>
        <end position="156"/>
    </location>
</feature>
<evidence type="ECO:0000256" key="8">
    <source>
        <dbReference type="SAM" id="Phobius"/>
    </source>
</evidence>
<feature type="transmembrane region" description="Helical" evidence="8">
    <location>
        <begin position="360"/>
        <end position="381"/>
    </location>
</feature>
<reference evidence="11" key="1">
    <citation type="submission" date="2019-11" db="EMBL/GenBank/DDBJ databases">
        <title>Isolation and characterization of two novel species in the genus Thiomicrorhabdus.</title>
        <authorList>
            <person name="Mochizuki J."/>
            <person name="Kojima H."/>
            <person name="Fukui M."/>
        </authorList>
    </citation>
    <scope>NUCLEOTIDE SEQUENCE [LARGE SCALE GENOMIC DNA]</scope>
    <source>
        <strain evidence="11">AkT22</strain>
    </source>
</reference>
<dbReference type="RefSeq" id="WP_173291773.1">
    <property type="nucleotide sequence ID" value="NZ_AP021888.1"/>
</dbReference>
<proteinExistence type="predicted"/>
<evidence type="ECO:0000256" key="3">
    <source>
        <dbReference type="ARBA" id="ARBA00022475"/>
    </source>
</evidence>
<dbReference type="GO" id="GO:0015528">
    <property type="term" value="F:lactose:proton symporter activity"/>
    <property type="evidence" value="ECO:0007669"/>
    <property type="project" value="TreeGrafter"/>
</dbReference>
<feature type="transmembrane region" description="Helical" evidence="8">
    <location>
        <begin position="76"/>
        <end position="94"/>
    </location>
</feature>
<feature type="transmembrane region" description="Helical" evidence="8">
    <location>
        <begin position="330"/>
        <end position="354"/>
    </location>
</feature>
<feature type="transmembrane region" description="Helical" evidence="8">
    <location>
        <begin position="162"/>
        <end position="182"/>
    </location>
</feature>
<keyword evidence="2" id="KW-0813">Transport</keyword>